<proteinExistence type="predicted"/>
<keyword evidence="1" id="KW-1133">Transmembrane helix</keyword>
<reference evidence="3" key="1">
    <citation type="submission" date="2013-06" db="EMBL/GenBank/DDBJ databases">
        <title>Complete Genome Sequence of Hyperthermophilic Palaeococcus pacificus DY20341T, Isolated from a Deep-Sea Hydrothermal Sediments.</title>
        <authorList>
            <person name="Zeng X."/>
            <person name="Shao Z."/>
        </authorList>
    </citation>
    <scope>NUCLEOTIDE SEQUENCE [LARGE SCALE GENOMIC DNA]</scope>
    <source>
        <strain evidence="3">DY20341</strain>
    </source>
</reference>
<dbReference type="eggNOG" id="arCOG05756">
    <property type="taxonomic scope" value="Archaea"/>
</dbReference>
<dbReference type="OrthoDB" id="97196at2157"/>
<name>A0A075LT85_9EURY</name>
<dbReference type="HOGENOM" id="CLU_958535_0_0_2"/>
<accession>A0A075LT85</accession>
<sequence length="293" mass="32679">MRKALGLFLTFIGLLILLKVFYPEVYNYLAPYARYIRASFLGVALILFGLYILSKNRTWRTAIAVIFVLYLALYIAVPEESGEWKWYSVGWSIEGKIEGDMHTFGSFKASTLMIENLAAEMKLMSADGDEIKVISNLPIEVKDEGGVLSIKCTNACERYKNGKLIVEVGRDANLRSIEMANTVGDYNINLENELERLTIENTVGDFEISNLTSDEVYLENTVGRFIISIDDVSTLTVRDGIGDIDIHVPAEYKVSPSVKGSLASLEINANENGTKTLNLVIENVIGKVVVERR</sequence>
<dbReference type="EMBL" id="CP006019">
    <property type="protein sequence ID" value="AIF69519.1"/>
    <property type="molecule type" value="Genomic_DNA"/>
</dbReference>
<gene>
    <name evidence="2" type="ORF">PAP_05580</name>
</gene>
<organism evidence="2 3">
    <name type="scientific">Palaeococcus pacificus DY20341</name>
    <dbReference type="NCBI Taxonomy" id="1343739"/>
    <lineage>
        <taxon>Archaea</taxon>
        <taxon>Methanobacteriati</taxon>
        <taxon>Methanobacteriota</taxon>
        <taxon>Thermococci</taxon>
        <taxon>Thermococcales</taxon>
        <taxon>Thermococcaceae</taxon>
        <taxon>Palaeococcus</taxon>
    </lineage>
</organism>
<dbReference type="STRING" id="1343739.PAP_05580"/>
<evidence type="ECO:0000256" key="1">
    <source>
        <dbReference type="SAM" id="Phobius"/>
    </source>
</evidence>
<evidence type="ECO:0000313" key="2">
    <source>
        <dbReference type="EMBL" id="AIF69519.1"/>
    </source>
</evidence>
<evidence type="ECO:0000313" key="3">
    <source>
        <dbReference type="Proteomes" id="UP000027981"/>
    </source>
</evidence>
<dbReference type="Proteomes" id="UP000027981">
    <property type="component" value="Chromosome"/>
</dbReference>
<keyword evidence="3" id="KW-1185">Reference proteome</keyword>
<keyword evidence="1" id="KW-0812">Transmembrane</keyword>
<feature type="transmembrane region" description="Helical" evidence="1">
    <location>
        <begin position="35"/>
        <end position="54"/>
    </location>
</feature>
<dbReference type="RefSeq" id="WP_048165066.1">
    <property type="nucleotide sequence ID" value="NZ_CP006019.1"/>
</dbReference>
<feature type="transmembrane region" description="Helical" evidence="1">
    <location>
        <begin position="61"/>
        <end position="77"/>
    </location>
</feature>
<dbReference type="AlphaFoldDB" id="A0A075LT85"/>
<reference evidence="2 3" key="2">
    <citation type="journal article" date="2015" name="Genome Announc.">
        <title>Complete Genome Sequence of Hyperthermophilic Piezophilic Archaeon Palaeococcus pacificus DY20341T, Isolated from Deep-Sea Hydrothermal Sediments.</title>
        <authorList>
            <person name="Zeng X."/>
            <person name="Jebbar M."/>
            <person name="Shao Z."/>
        </authorList>
    </citation>
    <scope>NUCLEOTIDE SEQUENCE [LARGE SCALE GENOMIC DNA]</scope>
    <source>
        <strain evidence="2 3">DY20341</strain>
    </source>
</reference>
<keyword evidence="1" id="KW-0472">Membrane</keyword>
<dbReference type="KEGG" id="ppac:PAP_05580"/>
<dbReference type="GeneID" id="24842240"/>
<protein>
    <submittedName>
        <fullName evidence="2">Uncharacterized protein</fullName>
    </submittedName>
</protein>